<keyword evidence="1" id="KW-0175">Coiled coil</keyword>
<feature type="region of interest" description="Disordered" evidence="2">
    <location>
        <begin position="433"/>
        <end position="482"/>
    </location>
</feature>
<dbReference type="RefSeq" id="WP_206858541.1">
    <property type="nucleotide sequence ID" value="NZ_CP147250.1"/>
</dbReference>
<evidence type="ECO:0000313" key="4">
    <source>
        <dbReference type="Proteomes" id="UP000664360"/>
    </source>
</evidence>
<feature type="coiled-coil region" evidence="1">
    <location>
        <begin position="89"/>
        <end position="116"/>
    </location>
</feature>
<dbReference type="Proteomes" id="UP000664360">
    <property type="component" value="Chromosome"/>
</dbReference>
<name>A0ABZ2SV24_9ENTE</name>
<dbReference type="EMBL" id="CP147250">
    <property type="protein sequence ID" value="WYJ79591.1"/>
    <property type="molecule type" value="Genomic_DNA"/>
</dbReference>
<gene>
    <name evidence="3" type="ORF">DOK79_001131</name>
</gene>
<accession>A0ABZ2SV24</accession>
<protein>
    <submittedName>
        <fullName evidence="3">Uncharacterized protein</fullName>
    </submittedName>
</protein>
<feature type="compositionally biased region" description="Basic and acidic residues" evidence="2">
    <location>
        <begin position="448"/>
        <end position="474"/>
    </location>
</feature>
<evidence type="ECO:0000256" key="2">
    <source>
        <dbReference type="SAM" id="MobiDB-lite"/>
    </source>
</evidence>
<evidence type="ECO:0000256" key="1">
    <source>
        <dbReference type="SAM" id="Coils"/>
    </source>
</evidence>
<reference evidence="3 4" key="1">
    <citation type="submission" date="2024-03" db="EMBL/GenBank/DDBJ databases">
        <title>The Genome Sequence of Enterococcus sp. DIV1094.</title>
        <authorList>
            <consortium name="The Broad Institute Genomics Platform"/>
            <consortium name="The Broad Institute Microbial Omics Core"/>
            <consortium name="The Broad Institute Genomic Center for Infectious Diseases"/>
            <person name="Earl A."/>
            <person name="Manson A."/>
            <person name="Gilmore M."/>
            <person name="Schwartman J."/>
            <person name="Shea T."/>
            <person name="Abouelleil A."/>
            <person name="Cao P."/>
            <person name="Chapman S."/>
            <person name="Cusick C."/>
            <person name="Young S."/>
            <person name="Neafsey D."/>
            <person name="Nusbaum C."/>
            <person name="Birren B."/>
        </authorList>
    </citation>
    <scope>NUCLEOTIDE SEQUENCE [LARGE SCALE GENOMIC DNA]</scope>
    <source>
        <strain evidence="3 4">DIV1094</strain>
    </source>
</reference>
<keyword evidence="4" id="KW-1185">Reference proteome</keyword>
<evidence type="ECO:0000313" key="3">
    <source>
        <dbReference type="EMBL" id="WYJ79591.1"/>
    </source>
</evidence>
<sequence length="482" mass="54843">MAQLTNKEVIKFLNAAIKNGFLDQKAIGPENLARLKANIIIKDRTLNLRSKDPNLSESTRVHAQDQLAIVKKFSQQTATIQPERLKLSVTQINEDIARLNTERNGLIEQIKDIQVEVTKHSGPRGEPDAYNKATDMLSVSKSELRSTLFNIHTQQALKQVMKEQSLEKTSSIQRESVDQSTRRHSMPPQSAPRRESVSQQNSNRRRSSEQQNSTPRRSMTDQKSARRRLSAVFRKSVSQQPKGPTKEVKSLVSKITNLENIIQTLAEKRDKLVSHDLVKEEFGLYTDSIKDQRSRANSLYKKLDTLDPKMAEKVKATFADSPYGKVPCPLTPSEIKVNKANAKFDKAYHDVPSVEKTDTKLKINTDMLSPETVRLNEKKMVRNAIKKELGATQEKLNVYKTSKWNIVGKVSNFFHRKEIQALKNQKKELVAKLEPLKNPPQKSILKPTLKEKVTAAHDKQEQKMKDQKPREDRAPSPSFVKS</sequence>
<feature type="region of interest" description="Disordered" evidence="2">
    <location>
        <begin position="160"/>
        <end position="246"/>
    </location>
</feature>
<organism evidence="3 4">
    <name type="scientific">Candidatus Enterococcus mangumiae</name>
    <dbReference type="NCBI Taxonomy" id="2230878"/>
    <lineage>
        <taxon>Bacteria</taxon>
        <taxon>Bacillati</taxon>
        <taxon>Bacillota</taxon>
        <taxon>Bacilli</taxon>
        <taxon>Lactobacillales</taxon>
        <taxon>Enterococcaceae</taxon>
        <taxon>Enterococcus</taxon>
    </lineage>
</organism>
<proteinExistence type="predicted"/>